<proteinExistence type="predicted"/>
<dbReference type="InterPro" id="IPR002112">
    <property type="entry name" value="Leuzip_Jun"/>
</dbReference>
<dbReference type="InterPro" id="IPR004827">
    <property type="entry name" value="bZIP"/>
</dbReference>
<dbReference type="InterPro" id="IPR046347">
    <property type="entry name" value="bZIP_sf"/>
</dbReference>
<dbReference type="GO" id="GO:0003700">
    <property type="term" value="F:DNA-binding transcription factor activity"/>
    <property type="evidence" value="ECO:0007669"/>
    <property type="project" value="InterPro"/>
</dbReference>
<keyword evidence="7" id="KW-1185">Reference proteome</keyword>
<keyword evidence="2" id="KW-0238">DNA-binding</keyword>
<evidence type="ECO:0000259" key="5">
    <source>
        <dbReference type="SMART" id="SM00338"/>
    </source>
</evidence>
<dbReference type="PRINTS" id="PR00043">
    <property type="entry name" value="LEUZIPPRJUN"/>
</dbReference>
<keyword evidence="1" id="KW-0805">Transcription regulation</keyword>
<gene>
    <name evidence="6" type="ORF">QBC38DRAFT_466942</name>
</gene>
<dbReference type="GO" id="GO:0003677">
    <property type="term" value="F:DNA binding"/>
    <property type="evidence" value="ECO:0007669"/>
    <property type="project" value="UniProtKB-KW"/>
</dbReference>
<name>A0AAN7H7P6_9PEZI</name>
<evidence type="ECO:0000256" key="4">
    <source>
        <dbReference type="SAM" id="MobiDB-lite"/>
    </source>
</evidence>
<evidence type="ECO:0000256" key="3">
    <source>
        <dbReference type="ARBA" id="ARBA00023163"/>
    </source>
</evidence>
<dbReference type="Gene3D" id="1.20.5.170">
    <property type="match status" value="1"/>
</dbReference>
<accession>A0AAN7H7P6</accession>
<dbReference type="AlphaFoldDB" id="A0AAN7H7P6"/>
<dbReference type="SUPFAM" id="SSF57959">
    <property type="entry name" value="Leucine zipper domain"/>
    <property type="match status" value="1"/>
</dbReference>
<keyword evidence="3" id="KW-0804">Transcription</keyword>
<evidence type="ECO:0000313" key="7">
    <source>
        <dbReference type="Proteomes" id="UP001301958"/>
    </source>
</evidence>
<organism evidence="6 7">
    <name type="scientific">Podospora fimiseda</name>
    <dbReference type="NCBI Taxonomy" id="252190"/>
    <lineage>
        <taxon>Eukaryota</taxon>
        <taxon>Fungi</taxon>
        <taxon>Dikarya</taxon>
        <taxon>Ascomycota</taxon>
        <taxon>Pezizomycotina</taxon>
        <taxon>Sordariomycetes</taxon>
        <taxon>Sordariomycetidae</taxon>
        <taxon>Sordariales</taxon>
        <taxon>Podosporaceae</taxon>
        <taxon>Podospora</taxon>
    </lineage>
</organism>
<evidence type="ECO:0000313" key="6">
    <source>
        <dbReference type="EMBL" id="KAK4231140.1"/>
    </source>
</evidence>
<evidence type="ECO:0000256" key="2">
    <source>
        <dbReference type="ARBA" id="ARBA00023125"/>
    </source>
</evidence>
<comment type="caution">
    <text evidence="6">The sequence shown here is derived from an EMBL/GenBank/DDBJ whole genome shotgun (WGS) entry which is preliminary data.</text>
</comment>
<dbReference type="Pfam" id="PF00170">
    <property type="entry name" value="bZIP_1"/>
    <property type="match status" value="1"/>
</dbReference>
<reference evidence="6" key="2">
    <citation type="submission" date="2023-05" db="EMBL/GenBank/DDBJ databases">
        <authorList>
            <consortium name="Lawrence Berkeley National Laboratory"/>
            <person name="Steindorff A."/>
            <person name="Hensen N."/>
            <person name="Bonometti L."/>
            <person name="Westerberg I."/>
            <person name="Brannstrom I.O."/>
            <person name="Guillou S."/>
            <person name="Cros-Aarteil S."/>
            <person name="Calhoun S."/>
            <person name="Haridas S."/>
            <person name="Kuo A."/>
            <person name="Mondo S."/>
            <person name="Pangilinan J."/>
            <person name="Riley R."/>
            <person name="Labutti K."/>
            <person name="Andreopoulos B."/>
            <person name="Lipzen A."/>
            <person name="Chen C."/>
            <person name="Yanf M."/>
            <person name="Daum C."/>
            <person name="Ng V."/>
            <person name="Clum A."/>
            <person name="Ohm R."/>
            <person name="Martin F."/>
            <person name="Silar P."/>
            <person name="Natvig D."/>
            <person name="Lalanne C."/>
            <person name="Gautier V."/>
            <person name="Ament-Velasquez S.L."/>
            <person name="Kruys A."/>
            <person name="Hutchinson M.I."/>
            <person name="Powell A.J."/>
            <person name="Barry K."/>
            <person name="Miller A.N."/>
            <person name="Grigoriev I.V."/>
            <person name="Debuchy R."/>
            <person name="Gladieux P."/>
            <person name="Thoren M.H."/>
            <person name="Johannesson H."/>
        </authorList>
    </citation>
    <scope>NUCLEOTIDE SEQUENCE</scope>
    <source>
        <strain evidence="6">CBS 990.96</strain>
    </source>
</reference>
<dbReference type="EMBL" id="MU865294">
    <property type="protein sequence ID" value="KAK4231140.1"/>
    <property type="molecule type" value="Genomic_DNA"/>
</dbReference>
<reference evidence="6" key="1">
    <citation type="journal article" date="2023" name="Mol. Phylogenet. Evol.">
        <title>Genome-scale phylogeny and comparative genomics of the fungal order Sordariales.</title>
        <authorList>
            <person name="Hensen N."/>
            <person name="Bonometti L."/>
            <person name="Westerberg I."/>
            <person name="Brannstrom I.O."/>
            <person name="Guillou S."/>
            <person name="Cros-Aarteil S."/>
            <person name="Calhoun S."/>
            <person name="Haridas S."/>
            <person name="Kuo A."/>
            <person name="Mondo S."/>
            <person name="Pangilinan J."/>
            <person name="Riley R."/>
            <person name="LaButti K."/>
            <person name="Andreopoulos B."/>
            <person name="Lipzen A."/>
            <person name="Chen C."/>
            <person name="Yan M."/>
            <person name="Daum C."/>
            <person name="Ng V."/>
            <person name="Clum A."/>
            <person name="Steindorff A."/>
            <person name="Ohm R.A."/>
            <person name="Martin F."/>
            <person name="Silar P."/>
            <person name="Natvig D.O."/>
            <person name="Lalanne C."/>
            <person name="Gautier V."/>
            <person name="Ament-Velasquez S.L."/>
            <person name="Kruys A."/>
            <person name="Hutchinson M.I."/>
            <person name="Powell A.J."/>
            <person name="Barry K."/>
            <person name="Miller A.N."/>
            <person name="Grigoriev I.V."/>
            <person name="Debuchy R."/>
            <person name="Gladieux P."/>
            <person name="Hiltunen Thoren M."/>
            <person name="Johannesson H."/>
        </authorList>
    </citation>
    <scope>NUCLEOTIDE SEQUENCE</scope>
    <source>
        <strain evidence="6">CBS 990.96</strain>
    </source>
</reference>
<evidence type="ECO:0000256" key="1">
    <source>
        <dbReference type="ARBA" id="ARBA00023015"/>
    </source>
</evidence>
<feature type="compositionally biased region" description="Basic and acidic residues" evidence="4">
    <location>
        <begin position="1"/>
        <end position="11"/>
    </location>
</feature>
<sequence length="107" mass="12133">MRCKQKSETEASTRTTDLKPNLQARNRAAANRYRAKTQAAVAQLEAQEREVSSKRQSLLIRASELRDEVFQLKNEVFRHANCGCPRIEGYLEMAAQQGFGKQSMLST</sequence>
<dbReference type="Proteomes" id="UP001301958">
    <property type="component" value="Unassembled WGS sequence"/>
</dbReference>
<protein>
    <recommendedName>
        <fullName evidence="5">BZIP domain-containing protein</fullName>
    </recommendedName>
</protein>
<dbReference type="SMART" id="SM00338">
    <property type="entry name" value="BRLZ"/>
    <property type="match status" value="1"/>
</dbReference>
<feature type="domain" description="BZIP" evidence="5">
    <location>
        <begin position="15"/>
        <end position="78"/>
    </location>
</feature>
<feature type="region of interest" description="Disordered" evidence="4">
    <location>
        <begin position="1"/>
        <end position="31"/>
    </location>
</feature>